<dbReference type="Gene3D" id="1.10.10.630">
    <property type="entry name" value="DnaD domain-like"/>
    <property type="match status" value="1"/>
</dbReference>
<dbReference type="RefSeq" id="WP_144349791.1">
    <property type="nucleotide sequence ID" value="NZ_CP036259.1"/>
</dbReference>
<proteinExistence type="inferred from homology"/>
<evidence type="ECO:0000313" key="5">
    <source>
        <dbReference type="Proteomes" id="UP000320776"/>
    </source>
</evidence>
<accession>A0A517DS70</accession>
<dbReference type="InterPro" id="IPR034829">
    <property type="entry name" value="DnaD-like_sf"/>
</dbReference>
<dbReference type="KEGG" id="sted:SPTER_15320"/>
<dbReference type="SUPFAM" id="SSF158499">
    <property type="entry name" value="DnaD domain-like"/>
    <property type="match status" value="1"/>
</dbReference>
<dbReference type="OrthoDB" id="1667428at2"/>
<keyword evidence="5" id="KW-1185">Reference proteome</keyword>
<comment type="similarity">
    <text evidence="1">Belongs to the DnaB/DnaD family.</text>
</comment>
<evidence type="ECO:0000313" key="4">
    <source>
        <dbReference type="EMBL" id="QDR80213.1"/>
    </source>
</evidence>
<feature type="region of interest" description="Disordered" evidence="2">
    <location>
        <begin position="220"/>
        <end position="257"/>
    </location>
</feature>
<dbReference type="Pfam" id="PF07261">
    <property type="entry name" value="DnaB_2"/>
    <property type="match status" value="1"/>
</dbReference>
<dbReference type="EMBL" id="CP036259">
    <property type="protein sequence ID" value="QDR80213.1"/>
    <property type="molecule type" value="Genomic_DNA"/>
</dbReference>
<dbReference type="InterPro" id="IPR006343">
    <property type="entry name" value="DnaB/C_C"/>
</dbReference>
<evidence type="ECO:0000256" key="2">
    <source>
        <dbReference type="SAM" id="MobiDB-lite"/>
    </source>
</evidence>
<evidence type="ECO:0000256" key="1">
    <source>
        <dbReference type="ARBA" id="ARBA00093462"/>
    </source>
</evidence>
<organism evidence="4 5">
    <name type="scientific">Sporomusa termitida</name>
    <dbReference type="NCBI Taxonomy" id="2377"/>
    <lineage>
        <taxon>Bacteria</taxon>
        <taxon>Bacillati</taxon>
        <taxon>Bacillota</taxon>
        <taxon>Negativicutes</taxon>
        <taxon>Selenomonadales</taxon>
        <taxon>Sporomusaceae</taxon>
        <taxon>Sporomusa</taxon>
    </lineage>
</organism>
<protein>
    <recommendedName>
        <fullName evidence="3">DnaB/C C-terminal domain-containing protein</fullName>
    </recommendedName>
</protein>
<name>A0A517DS70_9FIRM</name>
<gene>
    <name evidence="4" type="ORF">SPTER_15320</name>
</gene>
<feature type="compositionally biased region" description="Low complexity" evidence="2">
    <location>
        <begin position="228"/>
        <end position="247"/>
    </location>
</feature>
<feature type="domain" description="DnaB/C C-terminal" evidence="3">
    <location>
        <begin position="153"/>
        <end position="211"/>
    </location>
</feature>
<evidence type="ECO:0000259" key="3">
    <source>
        <dbReference type="Pfam" id="PF07261"/>
    </source>
</evidence>
<dbReference type="AlphaFoldDB" id="A0A517DS70"/>
<reference evidence="4 5" key="1">
    <citation type="submission" date="2019-02" db="EMBL/GenBank/DDBJ databases">
        <title>Closed genome of Sporomusa termitida DSM 4440.</title>
        <authorList>
            <person name="Poehlein A."/>
            <person name="Daniel R."/>
        </authorList>
    </citation>
    <scope>NUCLEOTIDE SEQUENCE [LARGE SCALE GENOMIC DNA]</scope>
    <source>
        <strain evidence="4 5">DSM 4440</strain>
    </source>
</reference>
<dbReference type="Proteomes" id="UP000320776">
    <property type="component" value="Chromosome"/>
</dbReference>
<sequence>MNYAKLLNAFEDYSDRTGLPTYAQLIYYKLFALNNRAGWAEWFDATNPYVMFRANVKDEKTFIRHRNLLQQHGLIKFQSGKKGQPTRYKLIPIYENTGLNPVNNPVIIPGNNPVETPVNPPVKTPDIYKHKQKQIDTAVVFGAREADKVLLAYQNNIGVLNDIAANKLDTLTEMYTAEWVLAAIEEAVMANVRKLGFIESVLGNWGVNGFKIKPWEVEKCGRGDKSSHSGGSKQSQRGGRGSPSRSSTDWENEPDTL</sequence>